<dbReference type="PANTHER" id="PTHR30246:SF1">
    <property type="entry name" value="2-DEHYDRO-3-DEOXY-6-PHOSPHOGALACTONATE ALDOLASE-RELATED"/>
    <property type="match status" value="1"/>
</dbReference>
<protein>
    <submittedName>
        <fullName evidence="6">2-dehydro-3-deoxy-6-phosphogalactonate aldolase</fullName>
    </submittedName>
</protein>
<comment type="similarity">
    <text evidence="2">Belongs to the KHG/KDPG aldolase family.</text>
</comment>
<dbReference type="Proteomes" id="UP000541470">
    <property type="component" value="Unassembled WGS sequence"/>
</dbReference>
<dbReference type="InterPro" id="IPR013785">
    <property type="entry name" value="Aldolase_TIM"/>
</dbReference>
<keyword evidence="5" id="KW-0119">Carbohydrate metabolism</keyword>
<dbReference type="GO" id="GO:0016829">
    <property type="term" value="F:lyase activity"/>
    <property type="evidence" value="ECO:0007669"/>
    <property type="project" value="UniProtKB-KW"/>
</dbReference>
<evidence type="ECO:0000256" key="4">
    <source>
        <dbReference type="ARBA" id="ARBA00023239"/>
    </source>
</evidence>
<evidence type="ECO:0000313" key="7">
    <source>
        <dbReference type="Proteomes" id="UP000541470"/>
    </source>
</evidence>
<organism evidence="6 7">
    <name type="scientific">Rhizobium terricola</name>
    <dbReference type="NCBI Taxonomy" id="2728849"/>
    <lineage>
        <taxon>Bacteria</taxon>
        <taxon>Pseudomonadati</taxon>
        <taxon>Pseudomonadota</taxon>
        <taxon>Alphaproteobacteria</taxon>
        <taxon>Hyphomicrobiales</taxon>
        <taxon>Rhizobiaceae</taxon>
        <taxon>Rhizobium/Agrobacterium group</taxon>
        <taxon>Rhizobium</taxon>
    </lineage>
</organism>
<dbReference type="NCBIfam" id="NF006600">
    <property type="entry name" value="PRK09140.1"/>
    <property type="match status" value="1"/>
</dbReference>
<dbReference type="InterPro" id="IPR031338">
    <property type="entry name" value="KDPG/KHG_AS_2"/>
</dbReference>
<gene>
    <name evidence="6" type="ORF">HHL25_15575</name>
</gene>
<dbReference type="RefSeq" id="WP_169593225.1">
    <property type="nucleotide sequence ID" value="NZ_JABBGK010000003.1"/>
</dbReference>
<evidence type="ECO:0000256" key="1">
    <source>
        <dbReference type="ARBA" id="ARBA00004761"/>
    </source>
</evidence>
<dbReference type="PANTHER" id="PTHR30246">
    <property type="entry name" value="2-KETO-3-DEOXY-6-PHOSPHOGLUCONATE ALDOLASE"/>
    <property type="match status" value="1"/>
</dbReference>
<comment type="subunit">
    <text evidence="3">Homotrimer.</text>
</comment>
<dbReference type="SUPFAM" id="SSF51569">
    <property type="entry name" value="Aldolase"/>
    <property type="match status" value="1"/>
</dbReference>
<dbReference type="PROSITE" id="PS00160">
    <property type="entry name" value="ALDOLASE_KDPG_KHG_2"/>
    <property type="match status" value="1"/>
</dbReference>
<name>A0A7Y0FWJ1_9HYPH</name>
<sequence length="213" mass="21826">MTSSTVAWPSLKRNLVAILRGIKPEEIEGVVGGLVEAGFEAIEVPLNSPDPFVSIEKARRLAPASCLIGAGTVLDVPDVDRLHDVGGNLLVTPNVWPDVIRRAVSHGMVTMPGVFTASEALLAAKHGAAALKFFPASVLGPQGIGALRAILPPHLPIGAVGGVSEGDFAAYLKVGVTCFGLGSSLYKPGDSAAVVAERAARTIAAYDEAVSAA</sequence>
<evidence type="ECO:0000256" key="2">
    <source>
        <dbReference type="ARBA" id="ARBA00006906"/>
    </source>
</evidence>
<dbReference type="CDD" id="cd00452">
    <property type="entry name" value="KDPG_aldolase"/>
    <property type="match status" value="1"/>
</dbReference>
<dbReference type="Gene3D" id="3.20.20.70">
    <property type="entry name" value="Aldolase class I"/>
    <property type="match status" value="1"/>
</dbReference>
<comment type="pathway">
    <text evidence="1">Carbohydrate acid metabolism.</text>
</comment>
<evidence type="ECO:0000256" key="5">
    <source>
        <dbReference type="ARBA" id="ARBA00023277"/>
    </source>
</evidence>
<dbReference type="InterPro" id="IPR000887">
    <property type="entry name" value="Aldlse_KDPG_KHG"/>
</dbReference>
<keyword evidence="7" id="KW-1185">Reference proteome</keyword>
<keyword evidence="4" id="KW-0456">Lyase</keyword>
<dbReference type="AlphaFoldDB" id="A0A7Y0FWJ1"/>
<comment type="caution">
    <text evidence="6">The sequence shown here is derived from an EMBL/GenBank/DDBJ whole genome shotgun (WGS) entry which is preliminary data.</text>
</comment>
<reference evidence="6 7" key="1">
    <citation type="submission" date="2020-04" db="EMBL/GenBank/DDBJ databases">
        <title>Rhizobium sp. S-51 isolated from soil.</title>
        <authorList>
            <person name="Dahal R.H."/>
        </authorList>
    </citation>
    <scope>NUCLEOTIDE SEQUENCE [LARGE SCALE GENOMIC DNA]</scope>
    <source>
        <strain evidence="6 7">S-51</strain>
    </source>
</reference>
<dbReference type="EMBL" id="JABBGK010000003">
    <property type="protein sequence ID" value="NML75552.1"/>
    <property type="molecule type" value="Genomic_DNA"/>
</dbReference>
<accession>A0A7Y0FWJ1</accession>
<dbReference type="Pfam" id="PF01081">
    <property type="entry name" value="Aldolase"/>
    <property type="match status" value="1"/>
</dbReference>
<evidence type="ECO:0000313" key="6">
    <source>
        <dbReference type="EMBL" id="NML75552.1"/>
    </source>
</evidence>
<evidence type="ECO:0000256" key="3">
    <source>
        <dbReference type="ARBA" id="ARBA00011233"/>
    </source>
</evidence>
<proteinExistence type="inferred from homology"/>